<dbReference type="OrthoDB" id="5240531at2"/>
<dbReference type="Proteomes" id="UP000265962">
    <property type="component" value="Unassembled WGS sequence"/>
</dbReference>
<evidence type="ECO:0000256" key="2">
    <source>
        <dbReference type="ARBA" id="ARBA00022679"/>
    </source>
</evidence>
<dbReference type="AlphaFoldDB" id="A0A375I1T5"/>
<dbReference type="RefSeq" id="WP_119714610.1">
    <property type="nucleotide sequence ID" value="NZ_OMOH01000001.1"/>
</dbReference>
<keyword evidence="1" id="KW-0328">Glycosyltransferase</keyword>
<feature type="domain" description="Glycosyltransferase subfamily 4-like N-terminal" evidence="3">
    <location>
        <begin position="14"/>
        <end position="180"/>
    </location>
</feature>
<protein>
    <submittedName>
        <fullName evidence="4">Glycosyltransferase subfamily 4-like, N-terminal domain</fullName>
    </submittedName>
</protein>
<dbReference type="Gene3D" id="3.40.50.2000">
    <property type="entry name" value="Glycogen Phosphorylase B"/>
    <property type="match status" value="2"/>
</dbReference>
<name>A0A375I1T5_9ACTN</name>
<sequence length="394" mass="42740">MRVGIVCPYSFTYPGGVQNHVLGLAGWLKKDGHEVSILAPGQASPALLAETGLRPEEFTSAGHAVPINFNGSVARINFGPGPAAKVKRWLDSGRFDVVHLHEPIGPNIGLMALYLTDRPVITTFHTAMPTLRAIKMVNSILPSVVSRIDASIAVSEAAAKVAHEHSGVNPVIIGNGIHVDDYPLEPVQGRWRGGDAPRLTFLGRYDEPRKGFEVLTPALPLVRAQFPDLDVVVIGSGSARSEQGVRFLGGLDDEARNYWLSHTDVYIAPQTGRESFGIVLLEAMACGAPVVASDLPAFVDVLSDDEGIIGHVFRNGNSASASRAIVRSLSEPRDLRLERGRAQAARFDWSQIGPQIVQMYRTARLNSARMRLSSRWRIPRFRGRAAGTLSLSRP</sequence>
<evidence type="ECO:0000313" key="5">
    <source>
        <dbReference type="Proteomes" id="UP000265962"/>
    </source>
</evidence>
<dbReference type="PANTHER" id="PTHR45947:SF3">
    <property type="entry name" value="SULFOQUINOVOSYL TRANSFERASE SQD2"/>
    <property type="match status" value="1"/>
</dbReference>
<dbReference type="SUPFAM" id="SSF53756">
    <property type="entry name" value="UDP-Glycosyltransferase/glycogen phosphorylase"/>
    <property type="match status" value="1"/>
</dbReference>
<keyword evidence="2 4" id="KW-0808">Transferase</keyword>
<dbReference type="InterPro" id="IPR050194">
    <property type="entry name" value="Glycosyltransferase_grp1"/>
</dbReference>
<dbReference type="PANTHER" id="PTHR45947">
    <property type="entry name" value="SULFOQUINOVOSYL TRANSFERASE SQD2"/>
    <property type="match status" value="1"/>
</dbReference>
<evidence type="ECO:0000256" key="1">
    <source>
        <dbReference type="ARBA" id="ARBA00022676"/>
    </source>
</evidence>
<dbReference type="GO" id="GO:1901137">
    <property type="term" value="P:carbohydrate derivative biosynthetic process"/>
    <property type="evidence" value="ECO:0007669"/>
    <property type="project" value="UniProtKB-ARBA"/>
</dbReference>
<dbReference type="CDD" id="cd03801">
    <property type="entry name" value="GT4_PimA-like"/>
    <property type="match status" value="1"/>
</dbReference>
<proteinExistence type="predicted"/>
<dbReference type="InterPro" id="IPR028098">
    <property type="entry name" value="Glyco_trans_4-like_N"/>
</dbReference>
<evidence type="ECO:0000313" key="4">
    <source>
        <dbReference type="EMBL" id="SPF67353.1"/>
    </source>
</evidence>
<keyword evidence="5" id="KW-1185">Reference proteome</keyword>
<accession>A0A375I1T5</accession>
<dbReference type="Pfam" id="PF13439">
    <property type="entry name" value="Glyco_transf_4"/>
    <property type="match status" value="1"/>
</dbReference>
<dbReference type="Pfam" id="PF13692">
    <property type="entry name" value="Glyco_trans_1_4"/>
    <property type="match status" value="1"/>
</dbReference>
<reference evidence="5" key="1">
    <citation type="submission" date="2018-02" db="EMBL/GenBank/DDBJ databases">
        <authorList>
            <person name="Hornung B."/>
        </authorList>
    </citation>
    <scope>NUCLEOTIDE SEQUENCE [LARGE SCALE GENOMIC DNA]</scope>
</reference>
<dbReference type="EMBL" id="OMOH01000001">
    <property type="protein sequence ID" value="SPF67353.1"/>
    <property type="molecule type" value="Genomic_DNA"/>
</dbReference>
<organism evidence="4 5">
    <name type="scientific">Propionibacterium ruminifibrarum</name>
    <dbReference type="NCBI Taxonomy" id="1962131"/>
    <lineage>
        <taxon>Bacteria</taxon>
        <taxon>Bacillati</taxon>
        <taxon>Actinomycetota</taxon>
        <taxon>Actinomycetes</taxon>
        <taxon>Propionibacteriales</taxon>
        <taxon>Propionibacteriaceae</taxon>
        <taxon>Propionibacterium</taxon>
    </lineage>
</organism>
<evidence type="ECO:0000259" key="3">
    <source>
        <dbReference type="Pfam" id="PF13439"/>
    </source>
</evidence>
<dbReference type="GO" id="GO:0016757">
    <property type="term" value="F:glycosyltransferase activity"/>
    <property type="evidence" value="ECO:0007669"/>
    <property type="project" value="UniProtKB-KW"/>
</dbReference>
<gene>
    <name evidence="4" type="ORF">PROPJV5_0364</name>
</gene>